<dbReference type="PANTHER" id="PTHR42693">
    <property type="entry name" value="ARYLSULFATASE FAMILY MEMBER"/>
    <property type="match status" value="1"/>
</dbReference>
<evidence type="ECO:0000259" key="5">
    <source>
        <dbReference type="Pfam" id="PF00884"/>
    </source>
</evidence>
<evidence type="ECO:0000313" key="6">
    <source>
        <dbReference type="EMBL" id="KAK7084754.1"/>
    </source>
</evidence>
<dbReference type="EMBL" id="JAXCGZ010001991">
    <property type="protein sequence ID" value="KAK7084754.1"/>
    <property type="molecule type" value="Genomic_DNA"/>
</dbReference>
<dbReference type="PANTHER" id="PTHR42693:SF49">
    <property type="entry name" value="SULFATASE N-TERMINAL DOMAIN-CONTAINING PROTEIN"/>
    <property type="match status" value="1"/>
</dbReference>
<dbReference type="SUPFAM" id="SSF53649">
    <property type="entry name" value="Alkaline phosphatase-like"/>
    <property type="match status" value="1"/>
</dbReference>
<evidence type="ECO:0000256" key="2">
    <source>
        <dbReference type="ARBA" id="ARBA00008779"/>
    </source>
</evidence>
<dbReference type="Gene3D" id="3.30.1120.10">
    <property type="match status" value="1"/>
</dbReference>
<evidence type="ECO:0000313" key="7">
    <source>
        <dbReference type="Proteomes" id="UP001381693"/>
    </source>
</evidence>
<feature type="chain" id="PRO_5042818607" description="Sulfatase N-terminal domain-containing protein" evidence="4">
    <location>
        <begin position="23"/>
        <end position="595"/>
    </location>
</feature>
<keyword evidence="3" id="KW-1133">Transmembrane helix</keyword>
<keyword evidence="3" id="KW-0472">Membrane</keyword>
<name>A0AAN8XV06_HALRR</name>
<protein>
    <recommendedName>
        <fullName evidence="5">Sulfatase N-terminal domain-containing protein</fullName>
    </recommendedName>
</protein>
<sequence length="595" mass="67225">MVTRKVACVIMTLLVVLRSGRSIEGHLEGQRRHPNVIVMIADDLGIGDIGCYGNHTINTPNIDKLADEGVKLTQHLAPAAMCTPSRAGLLTARYPFRYGLAGEYGTLRVALHIASQLGLPFSEFTLAEALTAYNYTTAAVGKWHLGSNCGYFGNSCNSPKLHGFQHFYGTLGSLLEECRGDHPFFVFPFDKPLYQGLFAAWIIGVALLIAVNVKLQWKLSLVIGCGIFYTILFVLSWFAVTHYRFHTKQWWQMSYWMHKYMNGIIMHNEEIVQQPIVLDGFTQNILNYSTKFIEDHATDDNPFFLYHSFGHVHTPMFIGPGMSGRSKHGRYGDNIEEMDMAVGVIMDTVRNLGIDHNTIFYFVSDHGGHLEVLDENGQRIGGYNGLFKGGKGQGAAEGGIRVPGIYRWKGRFPAGVSVDSPTSLMDMMPTVLDLVGIPPVHELMPNMSQNEVDGISIAKLLFRQSNAEPRVFLHHCAKSIHALRWAKENYVYKMFLKRHKYHENSTQCGWGIYAFCNCFDVWDISDEPLLFDLSRDVYEDHPISPNTSEYQEVVGYLRSYLSDWEDSVHYPPSQFNSVWNSMHSFWLQPVCVNCS</sequence>
<keyword evidence="3" id="KW-0812">Transmembrane</keyword>
<feature type="transmembrane region" description="Helical" evidence="3">
    <location>
        <begin position="193"/>
        <end position="212"/>
    </location>
</feature>
<comment type="caution">
    <text evidence="6">The sequence shown here is derived from an EMBL/GenBank/DDBJ whole genome shotgun (WGS) entry which is preliminary data.</text>
</comment>
<dbReference type="InterPro" id="IPR050738">
    <property type="entry name" value="Sulfatase"/>
</dbReference>
<accession>A0AAN8XV06</accession>
<evidence type="ECO:0000256" key="1">
    <source>
        <dbReference type="ARBA" id="ARBA00001913"/>
    </source>
</evidence>
<comment type="similarity">
    <text evidence="2">Belongs to the sulfatase family.</text>
</comment>
<dbReference type="Proteomes" id="UP001381693">
    <property type="component" value="Unassembled WGS sequence"/>
</dbReference>
<dbReference type="InterPro" id="IPR000917">
    <property type="entry name" value="Sulfatase_N"/>
</dbReference>
<proteinExistence type="inferred from homology"/>
<dbReference type="Gene3D" id="1.10.287.550">
    <property type="entry name" value="Helix hairpin bin"/>
    <property type="match status" value="1"/>
</dbReference>
<keyword evidence="7" id="KW-1185">Reference proteome</keyword>
<dbReference type="Pfam" id="PF00884">
    <property type="entry name" value="Sulfatase"/>
    <property type="match status" value="1"/>
</dbReference>
<gene>
    <name evidence="6" type="ORF">SK128_001903</name>
</gene>
<dbReference type="AlphaFoldDB" id="A0AAN8XV06"/>
<reference evidence="6 7" key="1">
    <citation type="submission" date="2023-11" db="EMBL/GenBank/DDBJ databases">
        <title>Halocaridina rubra genome assembly.</title>
        <authorList>
            <person name="Smith C."/>
        </authorList>
    </citation>
    <scope>NUCLEOTIDE SEQUENCE [LARGE SCALE GENOMIC DNA]</scope>
    <source>
        <strain evidence="6">EP-1</strain>
        <tissue evidence="6">Whole</tissue>
    </source>
</reference>
<dbReference type="InterPro" id="IPR017850">
    <property type="entry name" value="Alkaline_phosphatase_core_sf"/>
</dbReference>
<evidence type="ECO:0000256" key="3">
    <source>
        <dbReference type="SAM" id="Phobius"/>
    </source>
</evidence>
<dbReference type="Gene3D" id="3.40.720.10">
    <property type="entry name" value="Alkaline Phosphatase, subunit A"/>
    <property type="match status" value="1"/>
</dbReference>
<feature type="domain" description="Sulfatase N-terminal" evidence="5">
    <location>
        <begin position="34"/>
        <end position="437"/>
    </location>
</feature>
<feature type="transmembrane region" description="Helical" evidence="3">
    <location>
        <begin position="219"/>
        <end position="240"/>
    </location>
</feature>
<comment type="cofactor">
    <cofactor evidence="1">
        <name>Ca(2+)</name>
        <dbReference type="ChEBI" id="CHEBI:29108"/>
    </cofactor>
</comment>
<evidence type="ECO:0000256" key="4">
    <source>
        <dbReference type="SAM" id="SignalP"/>
    </source>
</evidence>
<keyword evidence="4" id="KW-0732">Signal</keyword>
<feature type="signal peptide" evidence="4">
    <location>
        <begin position="1"/>
        <end position="22"/>
    </location>
</feature>
<organism evidence="6 7">
    <name type="scientific">Halocaridina rubra</name>
    <name type="common">Hawaiian red shrimp</name>
    <dbReference type="NCBI Taxonomy" id="373956"/>
    <lineage>
        <taxon>Eukaryota</taxon>
        <taxon>Metazoa</taxon>
        <taxon>Ecdysozoa</taxon>
        <taxon>Arthropoda</taxon>
        <taxon>Crustacea</taxon>
        <taxon>Multicrustacea</taxon>
        <taxon>Malacostraca</taxon>
        <taxon>Eumalacostraca</taxon>
        <taxon>Eucarida</taxon>
        <taxon>Decapoda</taxon>
        <taxon>Pleocyemata</taxon>
        <taxon>Caridea</taxon>
        <taxon>Atyoidea</taxon>
        <taxon>Atyidae</taxon>
        <taxon>Halocaridina</taxon>
    </lineage>
</organism>
<dbReference type="GO" id="GO:0004065">
    <property type="term" value="F:arylsulfatase activity"/>
    <property type="evidence" value="ECO:0007669"/>
    <property type="project" value="TreeGrafter"/>
</dbReference>
<dbReference type="Pfam" id="PF14707">
    <property type="entry name" value="Sulfatase_C"/>
    <property type="match status" value="1"/>
</dbReference>